<dbReference type="CDD" id="cd06558">
    <property type="entry name" value="crotonase-like"/>
    <property type="match status" value="1"/>
</dbReference>
<gene>
    <name evidence="4" type="primary">TDEL0G03960</name>
    <name evidence="4" type="ORF">TDEL_0G03960</name>
</gene>
<dbReference type="KEGG" id="tdl:TDEL_0G03960"/>
<dbReference type="OrthoDB" id="2018133at2759"/>
<sequence>MRLFVTITIDDPLKLNSLSFDSFTEIARLLQMAEEDNEVVATVLQSTGEFFSAGGKFESIKDIDKTGVREREDRLRAEIAAMNVYVADVFAHHTKLLVCCLNGPAIGLAASLVLLCDMVYAMNESVYVLLPFTSLGFVAELGCSVTVPSKLGVNRANEHFFFSTRIGYDEMIQSRMISQNFNLPKGSTKEFNHRVHELLDQSLKGNNRQAMLNIKRLLNSGDALIKAQSRETNTTLPFWLKGEPFKRFEQLQSKQRKHRL</sequence>
<dbReference type="EMBL" id="HE616748">
    <property type="protein sequence ID" value="CCE93763.1"/>
    <property type="molecule type" value="Genomic_DNA"/>
</dbReference>
<evidence type="ECO:0000256" key="1">
    <source>
        <dbReference type="ARBA" id="ARBA00004275"/>
    </source>
</evidence>
<organism evidence="4 5">
    <name type="scientific">Torulaspora delbrueckii</name>
    <name type="common">Yeast</name>
    <name type="synonym">Candida colliculosa</name>
    <dbReference type="NCBI Taxonomy" id="4950"/>
    <lineage>
        <taxon>Eukaryota</taxon>
        <taxon>Fungi</taxon>
        <taxon>Dikarya</taxon>
        <taxon>Ascomycota</taxon>
        <taxon>Saccharomycotina</taxon>
        <taxon>Saccharomycetes</taxon>
        <taxon>Saccharomycetales</taxon>
        <taxon>Saccharomycetaceae</taxon>
        <taxon>Torulaspora</taxon>
    </lineage>
</organism>
<dbReference type="Proteomes" id="UP000005627">
    <property type="component" value="Chromosome 7"/>
</dbReference>
<dbReference type="Gene3D" id="3.90.226.10">
    <property type="entry name" value="2-enoyl-CoA Hydratase, Chain A, domain 1"/>
    <property type="match status" value="1"/>
</dbReference>
<keyword evidence="5" id="KW-1185">Reference proteome</keyword>
<dbReference type="InterPro" id="IPR001753">
    <property type="entry name" value="Enoyl-CoA_hydra/iso"/>
</dbReference>
<dbReference type="InterPro" id="IPR051053">
    <property type="entry name" value="ECH/Chromodomain_protein"/>
</dbReference>
<accession>G8ZXZ6</accession>
<comment type="subcellular location">
    <subcellularLocation>
        <location evidence="1">Peroxisome</location>
    </subcellularLocation>
</comment>
<proteinExistence type="predicted"/>
<evidence type="ECO:0000313" key="4">
    <source>
        <dbReference type="EMBL" id="CCE93763.1"/>
    </source>
</evidence>
<dbReference type="Pfam" id="PF00378">
    <property type="entry name" value="ECH_1"/>
    <property type="match status" value="1"/>
</dbReference>
<keyword evidence="2" id="KW-0576">Peroxisome</keyword>
<evidence type="ECO:0000256" key="3">
    <source>
        <dbReference type="ARBA" id="ARBA00023235"/>
    </source>
</evidence>
<dbReference type="InterPro" id="IPR029045">
    <property type="entry name" value="ClpP/crotonase-like_dom_sf"/>
</dbReference>
<dbReference type="GeneID" id="11505137"/>
<protein>
    <submittedName>
        <fullName evidence="4">Uncharacterized protein</fullName>
    </submittedName>
</protein>
<evidence type="ECO:0000313" key="5">
    <source>
        <dbReference type="Proteomes" id="UP000005627"/>
    </source>
</evidence>
<evidence type="ECO:0000256" key="2">
    <source>
        <dbReference type="ARBA" id="ARBA00023140"/>
    </source>
</evidence>
<dbReference type="eggNOG" id="KOG0016">
    <property type="taxonomic scope" value="Eukaryota"/>
</dbReference>
<dbReference type="GO" id="GO:0004165">
    <property type="term" value="F:delta(3)-delta(2)-enoyl-CoA isomerase activity"/>
    <property type="evidence" value="ECO:0007669"/>
    <property type="project" value="EnsemblFungi"/>
</dbReference>
<dbReference type="SUPFAM" id="SSF52096">
    <property type="entry name" value="ClpP/crotonase"/>
    <property type="match status" value="1"/>
</dbReference>
<dbReference type="STRING" id="1076872.G8ZXZ6"/>
<dbReference type="InParanoid" id="G8ZXZ6"/>
<dbReference type="GO" id="GO:0006635">
    <property type="term" value="P:fatty acid beta-oxidation"/>
    <property type="evidence" value="ECO:0007669"/>
    <property type="project" value="EnsemblFungi"/>
</dbReference>
<dbReference type="PANTHER" id="PTHR43684:SF1">
    <property type="entry name" value="ENOYL-COA DELTA ISOMERASE 2"/>
    <property type="match status" value="1"/>
</dbReference>
<name>G8ZXZ6_TORDE</name>
<dbReference type="AlphaFoldDB" id="G8ZXZ6"/>
<dbReference type="PANTHER" id="PTHR43684">
    <property type="match status" value="1"/>
</dbReference>
<dbReference type="HOGENOM" id="CLU_009834_6_2_1"/>
<dbReference type="RefSeq" id="XP_003682974.1">
    <property type="nucleotide sequence ID" value="XM_003682926.1"/>
</dbReference>
<reference evidence="4 5" key="1">
    <citation type="journal article" date="2011" name="Proc. Natl. Acad. Sci. U.S.A.">
        <title>Evolutionary erosion of yeast sex chromosomes by mating-type switching accidents.</title>
        <authorList>
            <person name="Gordon J.L."/>
            <person name="Armisen D."/>
            <person name="Proux-Wera E."/>
            <person name="Oheigeartaigh S.S."/>
            <person name="Byrne K.P."/>
            <person name="Wolfe K.H."/>
        </authorList>
    </citation>
    <scope>NUCLEOTIDE SEQUENCE [LARGE SCALE GENOMIC DNA]</scope>
    <source>
        <strain evidence="5">ATCC 10662 / CBS 1146 / NBRC 0425 / NCYC 2629 / NRRL Y-866</strain>
    </source>
</reference>
<keyword evidence="3" id="KW-0413">Isomerase</keyword>
<dbReference type="GO" id="GO:0005782">
    <property type="term" value="C:peroxisomal matrix"/>
    <property type="evidence" value="ECO:0007669"/>
    <property type="project" value="EnsemblFungi"/>
</dbReference>